<dbReference type="EMBL" id="JBFXLS010000006">
    <property type="protein sequence ID" value="KAL2832375.1"/>
    <property type="molecule type" value="Genomic_DNA"/>
</dbReference>
<evidence type="ECO:0000313" key="5">
    <source>
        <dbReference type="EMBL" id="KAL2832375.1"/>
    </source>
</evidence>
<feature type="region of interest" description="Disordered" evidence="4">
    <location>
        <begin position="1"/>
        <end position="70"/>
    </location>
</feature>
<feature type="compositionally biased region" description="Polar residues" evidence="4">
    <location>
        <begin position="41"/>
        <end position="59"/>
    </location>
</feature>
<comment type="subcellular location">
    <subcellularLocation>
        <location evidence="1">Nucleus envelope</location>
    </subcellularLocation>
</comment>
<dbReference type="InterPro" id="IPR007231">
    <property type="entry name" value="Nucleoporin_int_Nup93/Nic96"/>
</dbReference>
<protein>
    <submittedName>
        <fullName evidence="5">Nup93/Nic96-domain-containing protein</fullName>
    </submittedName>
</protein>
<evidence type="ECO:0000256" key="3">
    <source>
        <dbReference type="ARBA" id="ARBA00023242"/>
    </source>
</evidence>
<name>A0ABR4IX68_9EURO</name>
<evidence type="ECO:0000313" key="6">
    <source>
        <dbReference type="Proteomes" id="UP001610335"/>
    </source>
</evidence>
<comment type="similarity">
    <text evidence="2">Belongs to the nucleoporin interacting component (NIC) family.</text>
</comment>
<feature type="region of interest" description="Disordered" evidence="4">
    <location>
        <begin position="862"/>
        <end position="888"/>
    </location>
</feature>
<dbReference type="Proteomes" id="UP001610335">
    <property type="component" value="Unassembled WGS sequence"/>
</dbReference>
<evidence type="ECO:0000256" key="1">
    <source>
        <dbReference type="ARBA" id="ARBA00004259"/>
    </source>
</evidence>
<feature type="compositionally biased region" description="Polar residues" evidence="4">
    <location>
        <begin position="264"/>
        <end position="273"/>
    </location>
</feature>
<organism evidence="5 6">
    <name type="scientific">Aspergillus cavernicola</name>
    <dbReference type="NCBI Taxonomy" id="176166"/>
    <lineage>
        <taxon>Eukaryota</taxon>
        <taxon>Fungi</taxon>
        <taxon>Dikarya</taxon>
        <taxon>Ascomycota</taxon>
        <taxon>Pezizomycotina</taxon>
        <taxon>Eurotiomycetes</taxon>
        <taxon>Eurotiomycetidae</taxon>
        <taxon>Eurotiales</taxon>
        <taxon>Aspergillaceae</taxon>
        <taxon>Aspergillus</taxon>
        <taxon>Aspergillus subgen. Nidulantes</taxon>
    </lineage>
</organism>
<evidence type="ECO:0000256" key="2">
    <source>
        <dbReference type="ARBA" id="ARBA00010186"/>
    </source>
</evidence>
<comment type="caution">
    <text evidence="5">The sequence shown here is derived from an EMBL/GenBank/DDBJ whole genome shotgun (WGS) entry which is preliminary data.</text>
</comment>
<keyword evidence="3" id="KW-0539">Nucleus</keyword>
<evidence type="ECO:0000256" key="4">
    <source>
        <dbReference type="SAM" id="MobiDB-lite"/>
    </source>
</evidence>
<proteinExistence type="inferred from homology"/>
<accession>A0ABR4IX68</accession>
<keyword evidence="6" id="KW-1185">Reference proteome</keyword>
<feature type="compositionally biased region" description="Polar residues" evidence="4">
    <location>
        <begin position="868"/>
        <end position="888"/>
    </location>
</feature>
<feature type="compositionally biased region" description="Pro residues" evidence="4">
    <location>
        <begin position="22"/>
        <end position="31"/>
    </location>
</feature>
<feature type="compositionally biased region" description="Low complexity" evidence="4">
    <location>
        <begin position="274"/>
        <end position="287"/>
    </location>
</feature>
<dbReference type="Pfam" id="PF04097">
    <property type="entry name" value="Nic96"/>
    <property type="match status" value="1"/>
</dbReference>
<sequence length="1057" mass="116962">MSFTSSSIFGPGGLGATSQPSQQPPQQPPQPSSIFSPSNPTSIFGNAQTTQAPSTTSIFGGQPQSQQLPAQSSIFGPAQANASTAQPIQTSSQAAQPAFFNSLLERGKKRPLSAVTQNNNFEELPGLQLGLNDIRRKARELGTGSLKDSHVPSSKAHYLLAASGVSPGHALRDLKALEPQASIALPSKEPDTFDPDNQKYLRNIQQRGRQVMISESLAKAQRDFDSFLDEKVDLDWEEQRHRIFKHFGLSQKEDSMGDSRPSFGRSTRQANQFGSASAYGPSGGSRRSVFGRSGLEKSVIGTPGTGKASHQLFEDPIERTESSGSQALDTRFLREKMGFYADKVQSLNSARLQTRSFPILHEFSFVEKHAGGDVPRQLFDAYRALISIVGESPNVTDISDPVAIKERQFSEEYLNEAPNSQLAVTLRKRIVEGSRKFLENSSYNEVEGAIAKNPREAQLGGIPTVINKIRAYIRLREARRDLAPDGTELQMVGDDYCWILIFYLLRCGFITEAAEYVTQDPGFRSLDHKFVTYMTTYAQSKRLPRDMQQRINGEYQQRSRNAPDNTIDPYRMACYKIIGRCDLGRRRLDGINQSVEDWMWLQFSLAREDDRAEEVAGDVFGLEDIQTDITEIGQRVFGKGQEGPGGYGTFFLLQVLGGMFEQAVSYLGSYAPVSAVHFAVSLAYYGLLRVSDFYTSGEEILSFTVKQYPQINFGYLITQYTKEFRTAYVEAAIDYFSLLCLNADLPGALGKSQASVCHEALREYILETRDFAKLLGDIRSDGTRIKGLIEQRISLIKLVDQEEFLKTITVQAAAVAEDKGLITDSVLLYHLAEDYDRVIDIINRTLSDSVAVPLGSPTLKLQPLRPRTSLSQDGQISGQGTSTEPGSSLSLTAVEDPVVLAKNMINLYNQNALYYQRIRQSNRDACGLLLRMMVAKAEVEAGKWTTALDTVNGLGILPLRARGSVPYIRSAAQAFTSFPSLISSNVGHVIIWSITCIGRERERLSTGPYENEMRQGLAEELLVMAKDLMIFSGMVKYKLAPRVYETLARAGADIGAY</sequence>
<feature type="region of interest" description="Disordered" evidence="4">
    <location>
        <begin position="251"/>
        <end position="287"/>
    </location>
</feature>
<dbReference type="PANTHER" id="PTHR11225">
    <property type="entry name" value="NUCLEAR PORE COMPLEX PROTEIN NUP93 NUCLEOPORIN NUP93 DEAD EYE PROTEIN"/>
    <property type="match status" value="1"/>
</dbReference>
<gene>
    <name evidence="5" type="ORF">BDW59DRAFT_139139</name>
</gene>
<reference evidence="5 6" key="1">
    <citation type="submission" date="2024-07" db="EMBL/GenBank/DDBJ databases">
        <title>Section-level genome sequencing and comparative genomics of Aspergillus sections Usti and Cavernicolus.</title>
        <authorList>
            <consortium name="Lawrence Berkeley National Laboratory"/>
            <person name="Nybo J.L."/>
            <person name="Vesth T.C."/>
            <person name="Theobald S."/>
            <person name="Frisvad J.C."/>
            <person name="Larsen T.O."/>
            <person name="Kjaerboelling I."/>
            <person name="Rothschild-Mancinelli K."/>
            <person name="Lyhne E.K."/>
            <person name="Kogle M.E."/>
            <person name="Barry K."/>
            <person name="Clum A."/>
            <person name="Na H."/>
            <person name="Ledsgaard L."/>
            <person name="Lin J."/>
            <person name="Lipzen A."/>
            <person name="Kuo A."/>
            <person name="Riley R."/>
            <person name="Mondo S."/>
            <person name="LaButti K."/>
            <person name="Haridas S."/>
            <person name="Pangalinan J."/>
            <person name="Salamov A.A."/>
            <person name="Simmons B.A."/>
            <person name="Magnuson J.K."/>
            <person name="Chen J."/>
            <person name="Drula E."/>
            <person name="Henrissat B."/>
            <person name="Wiebenga A."/>
            <person name="Lubbers R.J."/>
            <person name="Gomes A.C."/>
            <person name="Makela M.R."/>
            <person name="Stajich J."/>
            <person name="Grigoriev I.V."/>
            <person name="Mortensen U.H."/>
            <person name="De vries R.P."/>
            <person name="Baker S.E."/>
            <person name="Andersen M.R."/>
        </authorList>
    </citation>
    <scope>NUCLEOTIDE SEQUENCE [LARGE SCALE GENOMIC DNA]</scope>
    <source>
        <strain evidence="5 6">CBS 600.67</strain>
    </source>
</reference>
<dbReference type="PANTHER" id="PTHR11225:SF4">
    <property type="entry name" value="NUCLEAR PORE COMPLEX PROTEIN NUP93"/>
    <property type="match status" value="1"/>
</dbReference>